<protein>
    <submittedName>
        <fullName evidence="2">Uncharacterized protein</fullName>
    </submittedName>
</protein>
<sequence>MLFFSEIRVVLLFCRNQAQGNTAAVRSGINNGKPGRGGGPLLPSSKHSSSTAPPPPPTATITTATTTPRFKKDSASFALSPKLATPSSASNARSSPSFEETSRLKKVFVITDQYSKIFGYRVLNSQLSFYLGFCQLLVCVWALSQHIYSLAIHKEVLYCNFNDNITDSKFMVGVDAIIFDVGLFHSLWGIQGCVAQHLDGGYGRFGWCIAHIFAFCFSLPFAFCSHPKPRMLWPLLIMQSIYGIGLLILSLAALPRVLPTFMGDIGNAPIGAILVYVFGAAMNYMLLYWYWHWYWFIESEYESATKLRHNRLTDEVHSDPRRRPFRYPSEQLFHSNGFTPQSQRVLLGTSPLGTATTVQMVPNGTNTNMTKQVPYPNRYLQNQSNGIARRDYQQPPPLNFNGSGGYVPSENGYYGPMVASPMSQQSQRESLISNVSNLHFSKMQQQPQKPLPQRLSKSINDSTIPSDLLSPQGYSDDYPSDDSATAPILSHSSPHYSPLTSSSLSKYRPTNFNNALKSSSSVTSSPGTGGGIGYATMAQARYAKFNSQPVSFRKTSITPGGAPFVGNRIASSQQIFLQSQSQGCSISSPSRNSRNGTPIIGPMYSTAI</sequence>
<accession>A0AC35GDM2</accession>
<dbReference type="WBParaSite" id="PS1159_v2.g3685.t1">
    <property type="protein sequence ID" value="PS1159_v2.g3685.t1"/>
    <property type="gene ID" value="PS1159_v2.g3685"/>
</dbReference>
<evidence type="ECO:0000313" key="2">
    <source>
        <dbReference type="WBParaSite" id="PS1159_v2.g3685.t1"/>
    </source>
</evidence>
<organism evidence="1 2">
    <name type="scientific">Panagrolaimus sp. PS1159</name>
    <dbReference type="NCBI Taxonomy" id="55785"/>
    <lineage>
        <taxon>Eukaryota</taxon>
        <taxon>Metazoa</taxon>
        <taxon>Ecdysozoa</taxon>
        <taxon>Nematoda</taxon>
        <taxon>Chromadorea</taxon>
        <taxon>Rhabditida</taxon>
        <taxon>Tylenchina</taxon>
        <taxon>Panagrolaimomorpha</taxon>
        <taxon>Panagrolaimoidea</taxon>
        <taxon>Panagrolaimidae</taxon>
        <taxon>Panagrolaimus</taxon>
    </lineage>
</organism>
<proteinExistence type="predicted"/>
<evidence type="ECO:0000313" key="1">
    <source>
        <dbReference type="Proteomes" id="UP000887580"/>
    </source>
</evidence>
<reference evidence="2" key="1">
    <citation type="submission" date="2022-11" db="UniProtKB">
        <authorList>
            <consortium name="WormBaseParasite"/>
        </authorList>
    </citation>
    <scope>IDENTIFICATION</scope>
</reference>
<dbReference type="Proteomes" id="UP000887580">
    <property type="component" value="Unplaced"/>
</dbReference>
<name>A0AC35GDM2_9BILA</name>